<organism evidence="1 2">
    <name type="scientific">Clostridium grantii DSM 8605</name>
    <dbReference type="NCBI Taxonomy" id="1121316"/>
    <lineage>
        <taxon>Bacteria</taxon>
        <taxon>Bacillati</taxon>
        <taxon>Bacillota</taxon>
        <taxon>Clostridia</taxon>
        <taxon>Eubacteriales</taxon>
        <taxon>Clostridiaceae</taxon>
        <taxon>Clostridium</taxon>
    </lineage>
</organism>
<dbReference type="EMBL" id="FQXM01000011">
    <property type="protein sequence ID" value="SHH74308.1"/>
    <property type="molecule type" value="Genomic_DNA"/>
</dbReference>
<dbReference type="RefSeq" id="WP_073338561.1">
    <property type="nucleotide sequence ID" value="NZ_FQXM01000011.1"/>
</dbReference>
<dbReference type="AlphaFoldDB" id="A0A1M5VGM8"/>
<reference evidence="1 2" key="1">
    <citation type="submission" date="2016-11" db="EMBL/GenBank/DDBJ databases">
        <authorList>
            <person name="Jaros S."/>
            <person name="Januszkiewicz K."/>
            <person name="Wedrychowicz H."/>
        </authorList>
    </citation>
    <scope>NUCLEOTIDE SEQUENCE [LARGE SCALE GENOMIC DNA]</scope>
    <source>
        <strain evidence="1 2">DSM 8605</strain>
    </source>
</reference>
<dbReference type="STRING" id="1121316.SAMN02745207_02291"/>
<keyword evidence="2" id="KW-1185">Reference proteome</keyword>
<evidence type="ECO:0000313" key="1">
    <source>
        <dbReference type="EMBL" id="SHH74308.1"/>
    </source>
</evidence>
<dbReference type="InterPro" id="IPR027417">
    <property type="entry name" value="P-loop_NTPase"/>
</dbReference>
<dbReference type="Gene3D" id="3.40.50.300">
    <property type="entry name" value="P-loop containing nucleotide triphosphate hydrolases"/>
    <property type="match status" value="1"/>
</dbReference>
<dbReference type="SUPFAM" id="SSF52540">
    <property type="entry name" value="P-loop containing nucleoside triphosphate hydrolases"/>
    <property type="match status" value="1"/>
</dbReference>
<proteinExistence type="predicted"/>
<dbReference type="Proteomes" id="UP000184447">
    <property type="component" value="Unassembled WGS sequence"/>
</dbReference>
<evidence type="ECO:0000313" key="2">
    <source>
        <dbReference type="Proteomes" id="UP000184447"/>
    </source>
</evidence>
<sequence length="245" mass="28465">MKKKFNSAGVCVSRKHYMVDITNKLEQIKELIDNEFYFTINKPRQYGKTTTLNGLVNTMGEEYLVINISFEGIGDKVFQDEEEFSKVFIELLSENIELTYEEESRRLVYLANNVHNIKDLSRAITNFVKNAPKEVVLFIDEVDKSSNNQLFLSFIGMLRNKYLAREIGKDYTFKSVILVGMYDVKSLKLKLRLEEEAKYNSPWNIAVDFNVDMSFLPEEISTMLEKYSKVNNLNFDIKSIIGIPL</sequence>
<gene>
    <name evidence="1" type="ORF">SAMN02745207_02291</name>
</gene>
<accession>A0A1M5VGM8</accession>
<name>A0A1M5VGM8_9CLOT</name>
<dbReference type="OrthoDB" id="5486659at2"/>
<protein>
    <submittedName>
        <fullName evidence="1">AAA-like domain-containing protein</fullName>
    </submittedName>
</protein>
<dbReference type="Pfam" id="PF14516">
    <property type="entry name" value="AAA_35"/>
    <property type="match status" value="1"/>
</dbReference>